<dbReference type="InterPro" id="IPR032675">
    <property type="entry name" value="LRR_dom_sf"/>
</dbReference>
<dbReference type="Gene3D" id="3.80.10.10">
    <property type="entry name" value="Ribonuclease Inhibitor"/>
    <property type="match status" value="1"/>
</dbReference>
<protein>
    <recommendedName>
        <fullName evidence="2">Leucine-rich repeat domain-containing protein</fullName>
    </recommendedName>
</protein>
<name>A0A9P4JWF3_9PLEO</name>
<reference evidence="3" key="1">
    <citation type="journal article" date="2020" name="Stud. Mycol.">
        <title>101 Dothideomycetes genomes: a test case for predicting lifestyles and emergence of pathogens.</title>
        <authorList>
            <person name="Haridas S."/>
            <person name="Albert R."/>
            <person name="Binder M."/>
            <person name="Bloem J."/>
            <person name="Labutti K."/>
            <person name="Salamov A."/>
            <person name="Andreopoulos B."/>
            <person name="Baker S."/>
            <person name="Barry K."/>
            <person name="Bills G."/>
            <person name="Bluhm B."/>
            <person name="Cannon C."/>
            <person name="Castanera R."/>
            <person name="Culley D."/>
            <person name="Daum C."/>
            <person name="Ezra D."/>
            <person name="Gonzalez J."/>
            <person name="Henrissat B."/>
            <person name="Kuo A."/>
            <person name="Liang C."/>
            <person name="Lipzen A."/>
            <person name="Lutzoni F."/>
            <person name="Magnuson J."/>
            <person name="Mondo S."/>
            <person name="Nolan M."/>
            <person name="Ohm R."/>
            <person name="Pangilinan J."/>
            <person name="Park H.-J."/>
            <person name="Ramirez L."/>
            <person name="Alfaro M."/>
            <person name="Sun H."/>
            <person name="Tritt A."/>
            <person name="Yoshinaga Y."/>
            <person name="Zwiers L.-H."/>
            <person name="Turgeon B."/>
            <person name="Goodwin S."/>
            <person name="Spatafora J."/>
            <person name="Crous P."/>
            <person name="Grigoriev I."/>
        </authorList>
    </citation>
    <scope>NUCLEOTIDE SEQUENCE</scope>
    <source>
        <strain evidence="3">ATCC 74209</strain>
    </source>
</reference>
<sequence>MKEEWPRLGQPPSKRSTLPPNTNVKSHSAGPKLSLNDLPNELIFLILDYLPDCSKARDSSVVAADRQDFVNFSSTNHRFYLLVRGYLYESYNNSHGSSYLFIRTLITAPEVAHKVKTLVWTYDYGANSPRIKRRYVPTISDRGILKSGMKALGVPDWKELATACSEIDKTKRTDSFRPSLFRAVVMLTPNLECLYVTDRGTHQYPRRWVDPIRSIVNGNSYGLVHRFRHLRCVYLTDMPLSDIVPFFRLPSMRTLDLNDFDQFYHSDLFRWSLPHSCSPVEQLRLHKCCIDADVVAGMIASCYALKTFHYEYFAQDADSELGGFWSSNNDTIRTKLYYPSLGAALRQHSHSLQSLVLNDSQNSGLEGLGATGTLGSLNGFTTLHYIHVPLSAFVGLDHQRSSPNPTDQLPRSVQELRLETRRNEPPSAFGPAMDGLAANCSTLLPSLVHVRVESKTSPSRFTLDWVRLENIFKGAGVSFRVYHSLLDTDNESDCDWDAY</sequence>
<dbReference type="SUPFAM" id="SSF52047">
    <property type="entry name" value="RNI-like"/>
    <property type="match status" value="1"/>
</dbReference>
<evidence type="ECO:0000259" key="2">
    <source>
        <dbReference type="Pfam" id="PF24969"/>
    </source>
</evidence>
<feature type="region of interest" description="Disordered" evidence="1">
    <location>
        <begin position="1"/>
        <end position="32"/>
    </location>
</feature>
<proteinExistence type="predicted"/>
<dbReference type="AlphaFoldDB" id="A0A9P4JWF3"/>
<evidence type="ECO:0000313" key="3">
    <source>
        <dbReference type="EMBL" id="KAF2204454.1"/>
    </source>
</evidence>
<dbReference type="Pfam" id="PF24969">
    <property type="entry name" value="LRR_15"/>
    <property type="match status" value="1"/>
</dbReference>
<dbReference type="CDD" id="cd09917">
    <property type="entry name" value="F-box_SF"/>
    <property type="match status" value="1"/>
</dbReference>
<dbReference type="OrthoDB" id="2520703at2759"/>
<organism evidence="3 4">
    <name type="scientific">Delitschia confertaspora ATCC 74209</name>
    <dbReference type="NCBI Taxonomy" id="1513339"/>
    <lineage>
        <taxon>Eukaryota</taxon>
        <taxon>Fungi</taxon>
        <taxon>Dikarya</taxon>
        <taxon>Ascomycota</taxon>
        <taxon>Pezizomycotina</taxon>
        <taxon>Dothideomycetes</taxon>
        <taxon>Pleosporomycetidae</taxon>
        <taxon>Pleosporales</taxon>
        <taxon>Delitschiaceae</taxon>
        <taxon>Delitschia</taxon>
    </lineage>
</organism>
<accession>A0A9P4JWF3</accession>
<dbReference type="Proteomes" id="UP000799536">
    <property type="component" value="Unassembled WGS sequence"/>
</dbReference>
<dbReference type="InterPro" id="IPR056867">
    <property type="entry name" value="LRR_15"/>
</dbReference>
<evidence type="ECO:0000313" key="4">
    <source>
        <dbReference type="Proteomes" id="UP000799536"/>
    </source>
</evidence>
<comment type="caution">
    <text evidence="3">The sequence shown here is derived from an EMBL/GenBank/DDBJ whole genome shotgun (WGS) entry which is preliminary data.</text>
</comment>
<feature type="domain" description="Leucine-rich repeat" evidence="2">
    <location>
        <begin position="240"/>
        <end position="424"/>
    </location>
</feature>
<evidence type="ECO:0000256" key="1">
    <source>
        <dbReference type="SAM" id="MobiDB-lite"/>
    </source>
</evidence>
<dbReference type="EMBL" id="ML993875">
    <property type="protein sequence ID" value="KAF2204454.1"/>
    <property type="molecule type" value="Genomic_DNA"/>
</dbReference>
<keyword evidence="4" id="KW-1185">Reference proteome</keyword>
<feature type="compositionally biased region" description="Polar residues" evidence="1">
    <location>
        <begin position="13"/>
        <end position="26"/>
    </location>
</feature>
<gene>
    <name evidence="3" type="ORF">GQ43DRAFT_428919</name>
</gene>